<dbReference type="EC" id="2.7.13.3" evidence="2"/>
<evidence type="ECO:0000256" key="5">
    <source>
        <dbReference type="ARBA" id="ARBA00022777"/>
    </source>
</evidence>
<dbReference type="Gene3D" id="3.40.50.2300">
    <property type="match status" value="1"/>
</dbReference>
<feature type="transmembrane region" description="Helical" evidence="7">
    <location>
        <begin position="372"/>
        <end position="391"/>
    </location>
</feature>
<dbReference type="InterPro" id="IPR005467">
    <property type="entry name" value="His_kinase_dom"/>
</dbReference>
<keyword evidence="7" id="KW-0812">Transmembrane</keyword>
<evidence type="ECO:0000256" key="1">
    <source>
        <dbReference type="ARBA" id="ARBA00000085"/>
    </source>
</evidence>
<feature type="transmembrane region" description="Helical" evidence="7">
    <location>
        <begin position="228"/>
        <end position="249"/>
    </location>
</feature>
<sequence>MSKAPQDVFRVRRHYNQWVANQTLEDYALRFTAKSARRWSIFKVAMTALGAISFLALEAIGGAITLSHGFSNAMAAIIVVSLIIFLTGIPIAYYSAKHGIDIDLLTRGAGFGYIGSTVTSLIYASFTFIFFALEASILALALELTLNINVSIGYIISSVIVIPIVTHGITLINRFQVWSQPLWLVLQILPLLCIAFQYEEAIALWVNYEPDQNPLSTELETDLSISQSSFSLLAFGAASAVLFSLIAQIGEQVDFLRFLPEQDKNNKKAWWAAVISAGPGWVSFGFIKLLIGSFLAVLCIQYGLSSVQAEDPNQMYMLAFSYVTQSEQLSLLLLGVFVILSQIKINVTNAYAGSIAWSNFFSRLTYNHPGRVVWLVFNVIIAILLMELGIYRVLESILGGYAIVALAWIGSLVADLVINKPLGLRPQKMEFKRAHLYDINPVGMGSMIGASIIGFICHSGLLGVELQALSSYVALSLTFILSPLLAWLTKGKYYLARPEVIFNSVEEIRCSICHYHFEQEDMTICPAYSGNICSLCCSLDVRCGDMCKTRSRLSEQFVDAFGRLLPTSWLQKVNTRMGHFLWLFLLNSMVIAGVLFLVYGQILLEEKHINNAIFDASISSALINVFLILLIVFGVVAWMFSLARESRQIAHKETEKQTMRLQEEVKAHHKTDLELQKAKELAEAANLAKSRYLTGISHELRSPLNAIMGYAQLLENAQDIPFHRQGALSTIKHSSEHLTDIIEGLLDISSIEAGTLHIERNDVQLNELLDQLVSMFSMQAKGKNIAFHYEKLTPIPNTVHADQKRLRQVLINLLSNAVKYTHTGSVTFTVSYRNQVMKFKVIDTGEGIEKDALEKIFLPFKRIIKPGQPFIAGTGLGLTITRLLIDIMGGDLKVTSRPNLGSEFSVSFMLSSIDLSYQENRELKAQTEKNILGYYGKKQYIFTVDDDPTQRSLLSELLVPIGFDVFIANSGIECLNMLPHCPFDPDIFLLDVTMPGMNGWELAEQLRKLYPKSSIIMISANANTVSPLDKNPSNGYLIKPLKHNDLFNKIQQCTGIRWCFSDDQHGELSTTQKKEHDNNLELPRTEDINELIGLAKIGHLNAIRKKIESMKPFPQSKEIQSLSSQFQFQQVVEKLEEML</sequence>
<feature type="transmembrane region" description="Helical" evidence="7">
    <location>
        <begin position="469"/>
        <end position="488"/>
    </location>
</feature>
<dbReference type="SMART" id="SM00387">
    <property type="entry name" value="HATPase_c"/>
    <property type="match status" value="1"/>
</dbReference>
<dbReference type="CDD" id="cd00082">
    <property type="entry name" value="HisKA"/>
    <property type="match status" value="1"/>
</dbReference>
<keyword evidence="5" id="KW-0418">Kinase</keyword>
<dbReference type="InterPro" id="IPR004358">
    <property type="entry name" value="Sig_transdc_His_kin-like_C"/>
</dbReference>
<feature type="transmembrane region" description="Helical" evidence="7">
    <location>
        <begin position="108"/>
        <end position="132"/>
    </location>
</feature>
<reference evidence="10 11" key="1">
    <citation type="submission" date="2022-10" db="EMBL/GenBank/DDBJ databases">
        <title>Marinomonas transparenta sp. nov. and Marinomonas sargassi sp. nov., isolated from marine alga (Sargassum natans (L.) Gaillon).</title>
        <authorList>
            <person name="Wang Y."/>
        </authorList>
    </citation>
    <scope>NUCLEOTIDE SEQUENCE [LARGE SCALE GENOMIC DNA]</scope>
    <source>
        <strain evidence="10 11">C2222</strain>
    </source>
</reference>
<evidence type="ECO:0000259" key="8">
    <source>
        <dbReference type="PROSITE" id="PS50109"/>
    </source>
</evidence>
<keyword evidence="11" id="KW-1185">Reference proteome</keyword>
<dbReference type="InterPro" id="IPR011006">
    <property type="entry name" value="CheY-like_superfamily"/>
</dbReference>
<dbReference type="EMBL" id="JAOVZB010000005">
    <property type="protein sequence ID" value="MCV2403497.1"/>
    <property type="molecule type" value="Genomic_DNA"/>
</dbReference>
<keyword evidence="7" id="KW-0472">Membrane</keyword>
<feature type="domain" description="Response regulatory" evidence="9">
    <location>
        <begin position="940"/>
        <end position="1054"/>
    </location>
</feature>
<feature type="domain" description="Histidine kinase" evidence="8">
    <location>
        <begin position="695"/>
        <end position="912"/>
    </location>
</feature>
<dbReference type="PANTHER" id="PTHR43047:SF64">
    <property type="entry name" value="HISTIDINE KINASE CONTAINING CHEY-HOMOLOGOUS RECEIVER DOMAIN AND PAS DOMAIN-RELATED"/>
    <property type="match status" value="1"/>
</dbReference>
<evidence type="ECO:0000313" key="11">
    <source>
        <dbReference type="Proteomes" id="UP001209713"/>
    </source>
</evidence>
<keyword evidence="10" id="KW-0547">Nucleotide-binding</keyword>
<dbReference type="InterPro" id="IPR036890">
    <property type="entry name" value="HATPase_C_sf"/>
</dbReference>
<dbReference type="InterPro" id="IPR003594">
    <property type="entry name" value="HATPase_dom"/>
</dbReference>
<dbReference type="SUPFAM" id="SSF55874">
    <property type="entry name" value="ATPase domain of HSP90 chaperone/DNA topoisomerase II/histidine kinase"/>
    <property type="match status" value="1"/>
</dbReference>
<comment type="catalytic activity">
    <reaction evidence="1">
        <text>ATP + protein L-histidine = ADP + protein N-phospho-L-histidine.</text>
        <dbReference type="EC" id="2.7.13.3"/>
    </reaction>
</comment>
<feature type="transmembrane region" description="Helical" evidence="7">
    <location>
        <begin position="580"/>
        <end position="602"/>
    </location>
</feature>
<keyword evidence="4" id="KW-0808">Transferase</keyword>
<dbReference type="PANTHER" id="PTHR43047">
    <property type="entry name" value="TWO-COMPONENT HISTIDINE PROTEIN KINASE"/>
    <property type="match status" value="1"/>
</dbReference>
<feature type="transmembrane region" description="Helical" evidence="7">
    <location>
        <begin position="270"/>
        <end position="303"/>
    </location>
</feature>
<dbReference type="Pfam" id="PF00512">
    <property type="entry name" value="HisKA"/>
    <property type="match status" value="1"/>
</dbReference>
<keyword evidence="3 6" id="KW-0597">Phosphoprotein</keyword>
<dbReference type="InterPro" id="IPR036097">
    <property type="entry name" value="HisK_dim/P_sf"/>
</dbReference>
<feature type="transmembrane region" description="Helical" evidence="7">
    <location>
        <begin position="397"/>
        <end position="418"/>
    </location>
</feature>
<dbReference type="SMART" id="SM00448">
    <property type="entry name" value="REC"/>
    <property type="match status" value="1"/>
</dbReference>
<dbReference type="Gene3D" id="3.30.565.10">
    <property type="entry name" value="Histidine kinase-like ATPase, C-terminal domain"/>
    <property type="match status" value="1"/>
</dbReference>
<feature type="modified residue" description="4-aspartylphosphate" evidence="6">
    <location>
        <position position="991"/>
    </location>
</feature>
<name>A0ABT2YUE2_9GAMM</name>
<comment type="caution">
    <text evidence="10">The sequence shown here is derived from an EMBL/GenBank/DDBJ whole genome shotgun (WGS) entry which is preliminary data.</text>
</comment>
<dbReference type="Proteomes" id="UP001209713">
    <property type="component" value="Unassembled WGS sequence"/>
</dbReference>
<keyword evidence="10" id="KW-0067">ATP-binding</keyword>
<evidence type="ECO:0000256" key="7">
    <source>
        <dbReference type="SAM" id="Phobius"/>
    </source>
</evidence>
<dbReference type="Gene3D" id="1.10.287.130">
    <property type="match status" value="1"/>
</dbReference>
<evidence type="ECO:0000256" key="3">
    <source>
        <dbReference type="ARBA" id="ARBA00022553"/>
    </source>
</evidence>
<dbReference type="GO" id="GO:0005524">
    <property type="term" value="F:ATP binding"/>
    <property type="evidence" value="ECO:0007669"/>
    <property type="project" value="UniProtKB-KW"/>
</dbReference>
<dbReference type="Pfam" id="PF02518">
    <property type="entry name" value="HATPase_c"/>
    <property type="match status" value="1"/>
</dbReference>
<feature type="transmembrane region" description="Helical" evidence="7">
    <location>
        <begin position="152"/>
        <end position="172"/>
    </location>
</feature>
<dbReference type="SMART" id="SM00388">
    <property type="entry name" value="HisKA"/>
    <property type="match status" value="1"/>
</dbReference>
<evidence type="ECO:0000256" key="2">
    <source>
        <dbReference type="ARBA" id="ARBA00012438"/>
    </source>
</evidence>
<feature type="transmembrane region" description="Helical" evidence="7">
    <location>
        <begin position="44"/>
        <end position="67"/>
    </location>
</feature>
<evidence type="ECO:0000256" key="4">
    <source>
        <dbReference type="ARBA" id="ARBA00022679"/>
    </source>
</evidence>
<dbReference type="PRINTS" id="PR00344">
    <property type="entry name" value="BCTRLSENSOR"/>
</dbReference>
<dbReference type="SUPFAM" id="SSF47384">
    <property type="entry name" value="Homodimeric domain of signal transducing histidine kinase"/>
    <property type="match status" value="1"/>
</dbReference>
<gene>
    <name evidence="10" type="ORF">OFY17_11500</name>
</gene>
<dbReference type="RefSeq" id="WP_263530876.1">
    <property type="nucleotide sequence ID" value="NZ_JAOVZB010000005.1"/>
</dbReference>
<dbReference type="InterPro" id="IPR003661">
    <property type="entry name" value="HisK_dim/P_dom"/>
</dbReference>
<dbReference type="SUPFAM" id="SSF52172">
    <property type="entry name" value="CheY-like"/>
    <property type="match status" value="1"/>
</dbReference>
<dbReference type="PROSITE" id="PS50110">
    <property type="entry name" value="RESPONSE_REGULATORY"/>
    <property type="match status" value="1"/>
</dbReference>
<dbReference type="Gene3D" id="1.10.4160.10">
    <property type="entry name" value="Hydantoin permease"/>
    <property type="match status" value="1"/>
</dbReference>
<protein>
    <recommendedName>
        <fullName evidence="2">histidine kinase</fullName>
        <ecNumber evidence="2">2.7.13.3</ecNumber>
    </recommendedName>
</protein>
<feature type="transmembrane region" description="Helical" evidence="7">
    <location>
        <begin position="73"/>
        <end position="96"/>
    </location>
</feature>
<dbReference type="PROSITE" id="PS50109">
    <property type="entry name" value="HIS_KIN"/>
    <property type="match status" value="1"/>
</dbReference>
<keyword evidence="7" id="KW-1133">Transmembrane helix</keyword>
<dbReference type="Pfam" id="PF00072">
    <property type="entry name" value="Response_reg"/>
    <property type="match status" value="1"/>
</dbReference>
<dbReference type="InterPro" id="IPR001789">
    <property type="entry name" value="Sig_transdc_resp-reg_receiver"/>
</dbReference>
<organism evidence="10 11">
    <name type="scientific">Marinomonas sargassi</name>
    <dbReference type="NCBI Taxonomy" id="2984494"/>
    <lineage>
        <taxon>Bacteria</taxon>
        <taxon>Pseudomonadati</taxon>
        <taxon>Pseudomonadota</taxon>
        <taxon>Gammaproteobacteria</taxon>
        <taxon>Oceanospirillales</taxon>
        <taxon>Oceanospirillaceae</taxon>
        <taxon>Marinomonas</taxon>
    </lineage>
</organism>
<proteinExistence type="predicted"/>
<feature type="transmembrane region" description="Helical" evidence="7">
    <location>
        <begin position="622"/>
        <end position="643"/>
    </location>
</feature>
<feature type="transmembrane region" description="Helical" evidence="7">
    <location>
        <begin position="184"/>
        <end position="208"/>
    </location>
</feature>
<evidence type="ECO:0000259" key="9">
    <source>
        <dbReference type="PROSITE" id="PS50110"/>
    </source>
</evidence>
<dbReference type="CDD" id="cd00156">
    <property type="entry name" value="REC"/>
    <property type="match status" value="1"/>
</dbReference>
<accession>A0ABT2YUE2</accession>
<feature type="transmembrane region" description="Helical" evidence="7">
    <location>
        <begin position="439"/>
        <end position="463"/>
    </location>
</feature>
<evidence type="ECO:0000313" key="10">
    <source>
        <dbReference type="EMBL" id="MCV2403497.1"/>
    </source>
</evidence>
<feature type="transmembrane region" description="Helical" evidence="7">
    <location>
        <begin position="315"/>
        <end position="340"/>
    </location>
</feature>
<evidence type="ECO:0000256" key="6">
    <source>
        <dbReference type="PROSITE-ProRule" id="PRU00169"/>
    </source>
</evidence>